<sequence length="51" mass="6359">VFDSVEREIKYLVLTNTWPKFVNYKCVDCPLEREQREEHWEMWKRKLLCAV</sequence>
<evidence type="ECO:0000313" key="1">
    <source>
        <dbReference type="EMBL" id="ORX94221.1"/>
    </source>
</evidence>
<dbReference type="OrthoDB" id="5313079at2759"/>
<dbReference type="Proteomes" id="UP000193144">
    <property type="component" value="Unassembled WGS sequence"/>
</dbReference>
<evidence type="ECO:0000313" key="2">
    <source>
        <dbReference type="Proteomes" id="UP000193144"/>
    </source>
</evidence>
<keyword evidence="2" id="KW-1185">Reference proteome</keyword>
<reference evidence="1 2" key="1">
    <citation type="submission" date="2016-07" db="EMBL/GenBank/DDBJ databases">
        <title>Pervasive Adenine N6-methylation of Active Genes in Fungi.</title>
        <authorList>
            <consortium name="DOE Joint Genome Institute"/>
            <person name="Mondo S.J."/>
            <person name="Dannebaum R.O."/>
            <person name="Kuo R.C."/>
            <person name="Labutti K."/>
            <person name="Haridas S."/>
            <person name="Kuo A."/>
            <person name="Salamov A."/>
            <person name="Ahrendt S.R."/>
            <person name="Lipzen A."/>
            <person name="Sullivan W."/>
            <person name="Andreopoulos W.B."/>
            <person name="Clum A."/>
            <person name="Lindquist E."/>
            <person name="Daum C."/>
            <person name="Ramamoorthy G.K."/>
            <person name="Gryganskyi A."/>
            <person name="Culley D."/>
            <person name="Magnuson J.K."/>
            <person name="James T.Y."/>
            <person name="O'Malley M.A."/>
            <person name="Stajich J.E."/>
            <person name="Spatafora J.W."/>
            <person name="Visel A."/>
            <person name="Grigoriev I.V."/>
        </authorList>
    </citation>
    <scope>NUCLEOTIDE SEQUENCE [LARGE SCALE GENOMIC DNA]</scope>
    <source>
        <strain evidence="1 2">CBS 115471</strain>
    </source>
</reference>
<organism evidence="1 2">
    <name type="scientific">Clohesyomyces aquaticus</name>
    <dbReference type="NCBI Taxonomy" id="1231657"/>
    <lineage>
        <taxon>Eukaryota</taxon>
        <taxon>Fungi</taxon>
        <taxon>Dikarya</taxon>
        <taxon>Ascomycota</taxon>
        <taxon>Pezizomycotina</taxon>
        <taxon>Dothideomycetes</taxon>
        <taxon>Pleosporomycetidae</taxon>
        <taxon>Pleosporales</taxon>
        <taxon>Lindgomycetaceae</taxon>
        <taxon>Clohesyomyces</taxon>
    </lineage>
</organism>
<comment type="caution">
    <text evidence="1">The sequence shown here is derived from an EMBL/GenBank/DDBJ whole genome shotgun (WGS) entry which is preliminary data.</text>
</comment>
<name>A0A1Y1Y879_9PLEO</name>
<feature type="non-terminal residue" evidence="1">
    <location>
        <position position="1"/>
    </location>
</feature>
<proteinExistence type="predicted"/>
<dbReference type="EMBL" id="MCFA01000315">
    <property type="protein sequence ID" value="ORX94221.1"/>
    <property type="molecule type" value="Genomic_DNA"/>
</dbReference>
<dbReference type="AlphaFoldDB" id="A0A1Y1Y879"/>
<accession>A0A1Y1Y879</accession>
<gene>
    <name evidence="1" type="ORF">BCR34DRAFT_499415</name>
</gene>
<protein>
    <submittedName>
        <fullName evidence="1">Uncharacterized protein</fullName>
    </submittedName>
</protein>